<dbReference type="PANTHER" id="PTHR42913:SF3">
    <property type="entry name" value="64 KDA MITOCHONDRIAL NADH DEHYDROGENASE (EUROFUNG)"/>
    <property type="match status" value="1"/>
</dbReference>
<evidence type="ECO:0000256" key="4">
    <source>
        <dbReference type="ARBA" id="ARBA00022827"/>
    </source>
</evidence>
<comment type="cofactor">
    <cofactor evidence="1">
        <name>FAD</name>
        <dbReference type="ChEBI" id="CHEBI:57692"/>
    </cofactor>
</comment>
<proteinExistence type="inferred from homology"/>
<dbReference type="RefSeq" id="WP_279388089.1">
    <property type="nucleotide sequence ID" value="NZ_SMAB01000006.1"/>
</dbReference>
<dbReference type="GO" id="GO:0019646">
    <property type="term" value="P:aerobic electron transport chain"/>
    <property type="evidence" value="ECO:0007669"/>
    <property type="project" value="TreeGrafter"/>
</dbReference>
<keyword evidence="4" id="KW-0274">FAD</keyword>
<feature type="domain" description="FAD/NAD(P)-binding" evidence="6">
    <location>
        <begin position="1"/>
        <end position="317"/>
    </location>
</feature>
<gene>
    <name evidence="7" type="ORF">EDD72_10654</name>
</gene>
<evidence type="ECO:0000256" key="5">
    <source>
        <dbReference type="ARBA" id="ARBA00023002"/>
    </source>
</evidence>
<dbReference type="PRINTS" id="PR00368">
    <property type="entry name" value="FADPNR"/>
</dbReference>
<dbReference type="Pfam" id="PF07992">
    <property type="entry name" value="Pyr_redox_2"/>
    <property type="match status" value="1"/>
</dbReference>
<dbReference type="InterPro" id="IPR051169">
    <property type="entry name" value="NADH-Q_oxidoreductase"/>
</dbReference>
<dbReference type="EMBL" id="SMAB01000006">
    <property type="protein sequence ID" value="TCS83128.1"/>
    <property type="molecule type" value="Genomic_DNA"/>
</dbReference>
<keyword evidence="8" id="KW-1185">Reference proteome</keyword>
<keyword evidence="3" id="KW-0285">Flavoprotein</keyword>
<evidence type="ECO:0000259" key="6">
    <source>
        <dbReference type="Pfam" id="PF07992"/>
    </source>
</evidence>
<dbReference type="SUPFAM" id="SSF51905">
    <property type="entry name" value="FAD/NAD(P)-binding domain"/>
    <property type="match status" value="1"/>
</dbReference>
<dbReference type="Proteomes" id="UP000295788">
    <property type="component" value="Unassembled WGS sequence"/>
</dbReference>
<evidence type="ECO:0000256" key="3">
    <source>
        <dbReference type="ARBA" id="ARBA00022630"/>
    </source>
</evidence>
<sequence>MKVLILGAGYGGLMTALQLQKELDYNEAEITIVNKHSYHYITTHLHAPAAGTLPTNRVKIELDDLIDREKINRIQQEVVEISLENKSVKLKDGQILVYDVLVIALGSDIETFGIKGLKEHAFVIRSVNSVRLIREHIEYMFAKYKAEPDHSEYLTFIVGGAGFTGIEFVGELADRVPELCKEFDVNPEVVRIINIEAAPTVLPGFEPNLVEHAMEVLKGKGVEIRTNTPIKEVTAEGVTLANGEQIKSGTVVWTGGVRGNKIIDNLGIETIRSRAKVDPYLRAPGYKDIFIIGDSSIVFDENVKPYPPTAQIAVQEGEYVAKQIVSLIRNGEMKLKPFKFQYRGTVASLGRREAIGTVGRWKIKGMTASLMKQLIDNRYLYSIGGLPLVFKKGKFLG</sequence>
<name>A0A4R3KJ27_9BACI</name>
<dbReference type="InterPro" id="IPR023753">
    <property type="entry name" value="FAD/NAD-binding_dom"/>
</dbReference>
<dbReference type="PANTHER" id="PTHR42913">
    <property type="entry name" value="APOPTOSIS-INDUCING FACTOR 1"/>
    <property type="match status" value="1"/>
</dbReference>
<keyword evidence="5" id="KW-0560">Oxidoreductase</keyword>
<dbReference type="AlphaFoldDB" id="A0A4R3KJ27"/>
<comment type="similarity">
    <text evidence="2">Belongs to the NADH dehydrogenase family.</text>
</comment>
<dbReference type="Gene3D" id="3.50.50.100">
    <property type="match status" value="1"/>
</dbReference>
<protein>
    <submittedName>
        <fullName evidence="7">NADH dehydrogenase</fullName>
    </submittedName>
</protein>
<organism evidence="7 8">
    <name type="scientific">Tepidibacillus fermentans</name>
    <dbReference type="NCBI Taxonomy" id="1281767"/>
    <lineage>
        <taxon>Bacteria</taxon>
        <taxon>Bacillati</taxon>
        <taxon>Bacillota</taxon>
        <taxon>Bacilli</taxon>
        <taxon>Bacillales</taxon>
        <taxon>Bacillaceae</taxon>
        <taxon>Tepidibacillus</taxon>
    </lineage>
</organism>
<evidence type="ECO:0000256" key="2">
    <source>
        <dbReference type="ARBA" id="ARBA00005272"/>
    </source>
</evidence>
<accession>A0A4R3KJ27</accession>
<evidence type="ECO:0000256" key="1">
    <source>
        <dbReference type="ARBA" id="ARBA00001974"/>
    </source>
</evidence>
<dbReference type="GO" id="GO:0003955">
    <property type="term" value="F:NAD(P)H dehydrogenase (quinone) activity"/>
    <property type="evidence" value="ECO:0007669"/>
    <property type="project" value="TreeGrafter"/>
</dbReference>
<dbReference type="InterPro" id="IPR036188">
    <property type="entry name" value="FAD/NAD-bd_sf"/>
</dbReference>
<evidence type="ECO:0000313" key="7">
    <source>
        <dbReference type="EMBL" id="TCS83128.1"/>
    </source>
</evidence>
<evidence type="ECO:0000313" key="8">
    <source>
        <dbReference type="Proteomes" id="UP000295788"/>
    </source>
</evidence>
<comment type="caution">
    <text evidence="7">The sequence shown here is derived from an EMBL/GenBank/DDBJ whole genome shotgun (WGS) entry which is preliminary data.</text>
</comment>
<reference evidence="7 8" key="1">
    <citation type="submission" date="2019-03" db="EMBL/GenBank/DDBJ databases">
        <title>Genomic Encyclopedia of Type Strains, Phase IV (KMG-IV): sequencing the most valuable type-strain genomes for metagenomic binning, comparative biology and taxonomic classification.</title>
        <authorList>
            <person name="Goeker M."/>
        </authorList>
    </citation>
    <scope>NUCLEOTIDE SEQUENCE [LARGE SCALE GENOMIC DNA]</scope>
    <source>
        <strain evidence="7 8">DSM 23802</strain>
    </source>
</reference>